<dbReference type="InterPro" id="IPR002734">
    <property type="entry name" value="RibDG_C"/>
</dbReference>
<evidence type="ECO:0000256" key="6">
    <source>
        <dbReference type="ARBA" id="ARBA00022857"/>
    </source>
</evidence>
<dbReference type="EMBL" id="JAGGKP010000001">
    <property type="protein sequence ID" value="MBP1936279.1"/>
    <property type="molecule type" value="Genomic_DNA"/>
</dbReference>
<dbReference type="NCBIfam" id="TIGR00227">
    <property type="entry name" value="ribD_Cterm"/>
    <property type="match status" value="1"/>
</dbReference>
<evidence type="ECO:0000256" key="5">
    <source>
        <dbReference type="ARBA" id="ARBA00007417"/>
    </source>
</evidence>
<dbReference type="SUPFAM" id="SSF53597">
    <property type="entry name" value="Dihydrofolate reductase-like"/>
    <property type="match status" value="1"/>
</dbReference>
<evidence type="ECO:0000256" key="7">
    <source>
        <dbReference type="ARBA" id="ARBA00023002"/>
    </source>
</evidence>
<comment type="pathway">
    <text evidence="3 11">Cofactor biosynthesis; riboflavin biosynthesis; 5-amino-6-(D-ribitylamino)uracil from GTP: step 3/4.</text>
</comment>
<dbReference type="Gene3D" id="3.40.140.10">
    <property type="entry name" value="Cytidine Deaminase, domain 2"/>
    <property type="match status" value="1"/>
</dbReference>
<proteinExistence type="inferred from homology"/>
<dbReference type="GO" id="GO:0008835">
    <property type="term" value="F:diaminohydroxyphosphoribosylaminopyrimidine deaminase activity"/>
    <property type="evidence" value="ECO:0007669"/>
    <property type="project" value="UniProtKB-EC"/>
</dbReference>
<keyword evidence="6 11" id="KW-0521">NADP</keyword>
<dbReference type="Gene3D" id="3.40.430.10">
    <property type="entry name" value="Dihydrofolate Reductase, subunit A"/>
    <property type="match status" value="1"/>
</dbReference>
<dbReference type="PROSITE" id="PS51747">
    <property type="entry name" value="CYT_DCMP_DEAMINASES_2"/>
    <property type="match status" value="1"/>
</dbReference>
<dbReference type="Pfam" id="PF00383">
    <property type="entry name" value="dCMP_cyt_deam_1"/>
    <property type="match status" value="1"/>
</dbReference>
<keyword evidence="11" id="KW-0479">Metal-binding</keyword>
<organism evidence="13 14">
    <name type="scientific">Paenibacillus sediminis</name>
    <dbReference type="NCBI Taxonomy" id="664909"/>
    <lineage>
        <taxon>Bacteria</taxon>
        <taxon>Bacillati</taxon>
        <taxon>Bacillota</taxon>
        <taxon>Bacilli</taxon>
        <taxon>Bacillales</taxon>
        <taxon>Paenibacillaceae</taxon>
        <taxon>Paenibacillus</taxon>
    </lineage>
</organism>
<evidence type="ECO:0000256" key="8">
    <source>
        <dbReference type="ARBA" id="ARBA00023268"/>
    </source>
</evidence>
<dbReference type="InterPro" id="IPR016193">
    <property type="entry name" value="Cytidine_deaminase-like"/>
</dbReference>
<dbReference type="Pfam" id="PF01872">
    <property type="entry name" value="RibD_C"/>
    <property type="match status" value="1"/>
</dbReference>
<comment type="cofactor">
    <cofactor evidence="11">
        <name>Zn(2+)</name>
        <dbReference type="ChEBI" id="CHEBI:29105"/>
    </cofactor>
    <text evidence="11">Binds 1 zinc ion.</text>
</comment>
<keyword evidence="7 11" id="KW-0560">Oxidoreductase</keyword>
<evidence type="ECO:0000256" key="3">
    <source>
        <dbReference type="ARBA" id="ARBA00004910"/>
    </source>
</evidence>
<evidence type="ECO:0000313" key="14">
    <source>
        <dbReference type="Proteomes" id="UP001519273"/>
    </source>
</evidence>
<keyword evidence="14" id="KW-1185">Reference proteome</keyword>
<evidence type="ECO:0000259" key="12">
    <source>
        <dbReference type="PROSITE" id="PS51747"/>
    </source>
</evidence>
<comment type="caution">
    <text evidence="13">The sequence shown here is derived from an EMBL/GenBank/DDBJ whole genome shotgun (WGS) entry which is preliminary data.</text>
</comment>
<sequence>MNNAKTDQTFMKMALDLAATAKGNTNPNPVVGALIVKDGVIVGSGIHRKAGEPHAEVHAFRMAGDHAKGATLYVTLEPCSHYGKTPPCAELVRSSGVARVVVAMQDPNPQVAGRGINMLREAGIEVEVGVCEEEAKLLNERFIHNMLHKTPFVISKVAMTLDGKIAAQGGHSQWITGEEARLSVHHLRNEVDAILVGIGTVLADNPSLTTRLPEGGKNPIRVIVDSHLRTPIDAKVTDCTAAPTIIIAAEGANADKAAALEAKGVEIIYTEASDSGVDLAAAMSKLYDKGITDVLVEGGSEIHGAFLRAGLIHKFMIYIAPKILGGRHSLTPFAGQDVNRMDQALDVEIHSIQTFGQDICITAYPKR</sequence>
<dbReference type="Proteomes" id="UP001519273">
    <property type="component" value="Unassembled WGS sequence"/>
</dbReference>
<keyword evidence="11" id="KW-0686">Riboflavin biosynthesis</keyword>
<keyword evidence="11 13" id="KW-0378">Hydrolase</keyword>
<comment type="function">
    <text evidence="1 11">Converts 2,5-diamino-6-(ribosylamino)-4(3h)-pyrimidinone 5'-phosphate into 5-amino-6-(ribosylamino)-2,4(1h,3h)-pyrimidinedione 5'-phosphate.</text>
</comment>
<comment type="similarity">
    <text evidence="5 11">In the C-terminal section; belongs to the HTP reductase family.</text>
</comment>
<dbReference type="NCBIfam" id="TIGR00326">
    <property type="entry name" value="eubact_ribD"/>
    <property type="match status" value="1"/>
</dbReference>
<dbReference type="PANTHER" id="PTHR38011:SF7">
    <property type="entry name" value="2,5-DIAMINO-6-RIBOSYLAMINO-4(3H)-PYRIMIDINONE 5'-PHOSPHATE REDUCTASE"/>
    <property type="match status" value="1"/>
</dbReference>
<evidence type="ECO:0000256" key="1">
    <source>
        <dbReference type="ARBA" id="ARBA00002151"/>
    </source>
</evidence>
<keyword evidence="11" id="KW-0862">Zinc</keyword>
<dbReference type="EC" id="1.1.1.193" evidence="11"/>
<comment type="catalytic activity">
    <reaction evidence="9 11">
        <text>5-amino-6-(5-phospho-D-ribitylamino)uracil + NADP(+) = 5-amino-6-(5-phospho-D-ribosylamino)uracil + NADPH + H(+)</text>
        <dbReference type="Rhea" id="RHEA:17845"/>
        <dbReference type="ChEBI" id="CHEBI:15378"/>
        <dbReference type="ChEBI" id="CHEBI:57783"/>
        <dbReference type="ChEBI" id="CHEBI:58349"/>
        <dbReference type="ChEBI" id="CHEBI:58421"/>
        <dbReference type="ChEBI" id="CHEBI:58453"/>
        <dbReference type="EC" id="1.1.1.193"/>
    </reaction>
</comment>
<name>A0ABS4H178_9BACL</name>
<dbReference type="InterPro" id="IPR002125">
    <property type="entry name" value="CMP_dCMP_dom"/>
</dbReference>
<dbReference type="RefSeq" id="WP_342454262.1">
    <property type="nucleotide sequence ID" value="NZ_CBCRVE010000002.1"/>
</dbReference>
<evidence type="ECO:0000256" key="10">
    <source>
        <dbReference type="ARBA" id="ARBA00049886"/>
    </source>
</evidence>
<evidence type="ECO:0000256" key="11">
    <source>
        <dbReference type="PIRNR" id="PIRNR006769"/>
    </source>
</evidence>
<dbReference type="InterPro" id="IPR004794">
    <property type="entry name" value="Eubact_RibD"/>
</dbReference>
<reference evidence="13 14" key="1">
    <citation type="submission" date="2021-03" db="EMBL/GenBank/DDBJ databases">
        <title>Genomic Encyclopedia of Type Strains, Phase IV (KMG-IV): sequencing the most valuable type-strain genomes for metagenomic binning, comparative biology and taxonomic classification.</title>
        <authorList>
            <person name="Goeker M."/>
        </authorList>
    </citation>
    <scope>NUCLEOTIDE SEQUENCE [LARGE SCALE GENOMIC DNA]</scope>
    <source>
        <strain evidence="13 14">DSM 23491</strain>
    </source>
</reference>
<dbReference type="PIRSF" id="PIRSF006769">
    <property type="entry name" value="RibD"/>
    <property type="match status" value="1"/>
</dbReference>
<evidence type="ECO:0000256" key="4">
    <source>
        <dbReference type="ARBA" id="ARBA00005259"/>
    </source>
</evidence>
<evidence type="ECO:0000313" key="13">
    <source>
        <dbReference type="EMBL" id="MBP1936279.1"/>
    </source>
</evidence>
<protein>
    <recommendedName>
        <fullName evidence="11">Riboflavin biosynthesis protein RibD</fullName>
    </recommendedName>
    <domain>
        <recommendedName>
            <fullName evidence="11">Diaminohydroxyphosphoribosylaminopyrimidine deaminase</fullName>
            <shortName evidence="11">DRAP deaminase</shortName>
            <ecNumber evidence="11">3.5.4.26</ecNumber>
        </recommendedName>
        <alternativeName>
            <fullName evidence="11">Riboflavin-specific deaminase</fullName>
        </alternativeName>
    </domain>
    <domain>
        <recommendedName>
            <fullName evidence="11">5-amino-6-(5-phosphoribosylamino)uracil reductase</fullName>
            <ecNumber evidence="11">1.1.1.193</ecNumber>
        </recommendedName>
        <alternativeName>
            <fullName evidence="11">HTP reductase</fullName>
        </alternativeName>
    </domain>
</protein>
<dbReference type="InterPro" id="IPR011549">
    <property type="entry name" value="RibD_C"/>
</dbReference>
<feature type="domain" description="CMP/dCMP-type deaminase" evidence="12">
    <location>
        <begin position="5"/>
        <end position="127"/>
    </location>
</feature>
<dbReference type="InterPro" id="IPR050765">
    <property type="entry name" value="Riboflavin_Biosynth_HTPR"/>
</dbReference>
<comment type="catalytic activity">
    <reaction evidence="10 11">
        <text>2,5-diamino-6-hydroxy-4-(5-phosphoribosylamino)-pyrimidine + H2O + H(+) = 5-amino-6-(5-phospho-D-ribosylamino)uracil + NH4(+)</text>
        <dbReference type="Rhea" id="RHEA:21868"/>
        <dbReference type="ChEBI" id="CHEBI:15377"/>
        <dbReference type="ChEBI" id="CHEBI:15378"/>
        <dbReference type="ChEBI" id="CHEBI:28938"/>
        <dbReference type="ChEBI" id="CHEBI:58453"/>
        <dbReference type="ChEBI" id="CHEBI:58614"/>
        <dbReference type="EC" id="3.5.4.26"/>
    </reaction>
</comment>
<evidence type="ECO:0000256" key="9">
    <source>
        <dbReference type="ARBA" id="ARBA00049861"/>
    </source>
</evidence>
<dbReference type="PANTHER" id="PTHR38011">
    <property type="entry name" value="DIHYDROFOLATE REDUCTASE FAMILY PROTEIN (AFU_ORTHOLOGUE AFUA_8G06820)"/>
    <property type="match status" value="1"/>
</dbReference>
<dbReference type="GO" id="GO:0008703">
    <property type="term" value="F:5-amino-6-(5-phosphoribosylamino)uracil reductase activity"/>
    <property type="evidence" value="ECO:0007669"/>
    <property type="project" value="UniProtKB-EC"/>
</dbReference>
<comment type="pathway">
    <text evidence="2 11">Cofactor biosynthesis; riboflavin biosynthesis; 5-amino-6-(D-ribitylamino)uracil from GTP: step 2/4.</text>
</comment>
<keyword evidence="8" id="KW-0511">Multifunctional enzyme</keyword>
<gene>
    <name evidence="13" type="ORF">J2Z20_001140</name>
</gene>
<dbReference type="SUPFAM" id="SSF53927">
    <property type="entry name" value="Cytidine deaminase-like"/>
    <property type="match status" value="1"/>
</dbReference>
<accession>A0ABS4H178</accession>
<dbReference type="CDD" id="cd01284">
    <property type="entry name" value="Riboflavin_deaminase-reductase"/>
    <property type="match status" value="1"/>
</dbReference>
<comment type="similarity">
    <text evidence="4 11">In the N-terminal section; belongs to the cytidine and deoxycytidylate deaminase family.</text>
</comment>
<evidence type="ECO:0000256" key="2">
    <source>
        <dbReference type="ARBA" id="ARBA00004882"/>
    </source>
</evidence>
<dbReference type="EC" id="3.5.4.26" evidence="11"/>
<dbReference type="InterPro" id="IPR024072">
    <property type="entry name" value="DHFR-like_dom_sf"/>
</dbReference>